<dbReference type="SUPFAM" id="SSF51306">
    <property type="entry name" value="LexA/Signal peptidase"/>
    <property type="match status" value="1"/>
</dbReference>
<dbReference type="PANTHER" id="PTHR40661:SF3">
    <property type="entry name" value="FELS-1 PROPHAGE TRANSCRIPTIONAL REGULATOR"/>
    <property type="match status" value="1"/>
</dbReference>
<dbReference type="InterPro" id="IPR001387">
    <property type="entry name" value="Cro/C1-type_HTH"/>
</dbReference>
<name>A0A1G7JDV5_9GAMM</name>
<proteinExistence type="predicted"/>
<organism evidence="5 6">
    <name type="scientific">Ectopseudomonas alcaliphila</name>
    <dbReference type="NCBI Taxonomy" id="101564"/>
    <lineage>
        <taxon>Bacteria</taxon>
        <taxon>Pseudomonadati</taxon>
        <taxon>Pseudomonadota</taxon>
        <taxon>Gammaproteobacteria</taxon>
        <taxon>Pseudomonadales</taxon>
        <taxon>Pseudomonadaceae</taxon>
        <taxon>Ectopseudomonas</taxon>
    </lineage>
</organism>
<evidence type="ECO:0000256" key="2">
    <source>
        <dbReference type="ARBA" id="ARBA00023125"/>
    </source>
</evidence>
<dbReference type="PROSITE" id="PS50943">
    <property type="entry name" value="HTH_CROC1"/>
    <property type="match status" value="1"/>
</dbReference>
<gene>
    <name evidence="5" type="ORF">SAMN05216575_106203</name>
</gene>
<dbReference type="InterPro" id="IPR039418">
    <property type="entry name" value="LexA-like"/>
</dbReference>
<dbReference type="Proteomes" id="UP000182413">
    <property type="component" value="Unassembled WGS sequence"/>
</dbReference>
<evidence type="ECO:0000256" key="1">
    <source>
        <dbReference type="ARBA" id="ARBA00023015"/>
    </source>
</evidence>
<protein>
    <submittedName>
        <fullName evidence="5">Phage repressor protein C, contains Cro/C1-type HTH and peptisase s24 domains</fullName>
    </submittedName>
</protein>
<dbReference type="GO" id="GO:0003677">
    <property type="term" value="F:DNA binding"/>
    <property type="evidence" value="ECO:0007669"/>
    <property type="project" value="UniProtKB-KW"/>
</dbReference>
<keyword evidence="1" id="KW-0805">Transcription regulation</keyword>
<dbReference type="CDD" id="cd00093">
    <property type="entry name" value="HTH_XRE"/>
    <property type="match status" value="1"/>
</dbReference>
<dbReference type="SUPFAM" id="SSF47413">
    <property type="entry name" value="lambda repressor-like DNA-binding domains"/>
    <property type="match status" value="1"/>
</dbReference>
<dbReference type="Pfam" id="PF01381">
    <property type="entry name" value="HTH_3"/>
    <property type="match status" value="1"/>
</dbReference>
<dbReference type="SMART" id="SM00530">
    <property type="entry name" value="HTH_XRE"/>
    <property type="match status" value="1"/>
</dbReference>
<dbReference type="Gene3D" id="2.10.109.10">
    <property type="entry name" value="Umud Fragment, subunit A"/>
    <property type="match status" value="1"/>
</dbReference>
<dbReference type="PANTHER" id="PTHR40661">
    <property type="match status" value="1"/>
</dbReference>
<dbReference type="AlphaFoldDB" id="A0A1G7JDV5"/>
<dbReference type="InterPro" id="IPR010982">
    <property type="entry name" value="Lambda_DNA-bd_dom_sf"/>
</dbReference>
<feature type="domain" description="HTH cro/C1-type" evidence="4">
    <location>
        <begin position="14"/>
        <end position="68"/>
    </location>
</feature>
<sequence length="227" mass="24907">MMFSILNMEFSDRVKARMKELKISAVELAASVGVSKGAVSHWTSGSNLATGQKLVALAKALRCNENWLMTGKGTPDQEHADPSFDSDYALINQLSAKGSSGNGYINDHIEVVGGLAFKRDWLRRMGLKPEKLCVAYNHGESNWPTLTDGDVVLIDISSKSPTSGSMFAMHDADQEVIFKRLIREISGGWIIRSDNQDKTRYPDMPISAEGMRGVDIIGKIVWRGGAM</sequence>
<dbReference type="Gene3D" id="1.10.260.40">
    <property type="entry name" value="lambda repressor-like DNA-binding domains"/>
    <property type="match status" value="1"/>
</dbReference>
<evidence type="ECO:0000313" key="6">
    <source>
        <dbReference type="Proteomes" id="UP000182413"/>
    </source>
</evidence>
<dbReference type="InterPro" id="IPR036286">
    <property type="entry name" value="LexA/Signal_pep-like_sf"/>
</dbReference>
<evidence type="ECO:0000259" key="4">
    <source>
        <dbReference type="PROSITE" id="PS50943"/>
    </source>
</evidence>
<keyword evidence="3" id="KW-0804">Transcription</keyword>
<accession>A0A1G7JDV5</accession>
<dbReference type="Pfam" id="PF00717">
    <property type="entry name" value="Peptidase_S24"/>
    <property type="match status" value="1"/>
</dbReference>
<reference evidence="5 6" key="1">
    <citation type="submission" date="2016-10" db="EMBL/GenBank/DDBJ databases">
        <authorList>
            <person name="de Groot N.N."/>
        </authorList>
    </citation>
    <scope>NUCLEOTIDE SEQUENCE [LARGE SCALE GENOMIC DNA]</scope>
    <source>
        <strain evidence="5 6">JCM 10630</strain>
    </source>
</reference>
<evidence type="ECO:0000313" key="5">
    <source>
        <dbReference type="EMBL" id="SDF23147.1"/>
    </source>
</evidence>
<dbReference type="EMBL" id="FNAE01000006">
    <property type="protein sequence ID" value="SDF23147.1"/>
    <property type="molecule type" value="Genomic_DNA"/>
</dbReference>
<keyword evidence="2" id="KW-0238">DNA-binding</keyword>
<dbReference type="InterPro" id="IPR015927">
    <property type="entry name" value="Peptidase_S24_S26A/B/C"/>
</dbReference>
<dbReference type="CDD" id="cd06529">
    <property type="entry name" value="S24_LexA-like"/>
    <property type="match status" value="1"/>
</dbReference>
<evidence type="ECO:0000256" key="3">
    <source>
        <dbReference type="ARBA" id="ARBA00023163"/>
    </source>
</evidence>